<evidence type="ECO:0000313" key="1">
    <source>
        <dbReference type="EMBL" id="KTR53026.1"/>
    </source>
</evidence>
<accession>A0A147DSQ8</accession>
<protein>
    <recommendedName>
        <fullName evidence="3">Immunity protein 8 of polymorphic toxin system</fullName>
    </recommendedName>
</protein>
<evidence type="ECO:0008006" key="3">
    <source>
        <dbReference type="Google" id="ProtNLM"/>
    </source>
</evidence>
<dbReference type="Pfam" id="PF15586">
    <property type="entry name" value="Imm8"/>
    <property type="match status" value="1"/>
</dbReference>
<dbReference type="OrthoDB" id="5521406at2"/>
<dbReference type="PATRIC" id="fig|465820.4.peg.950"/>
<gene>
    <name evidence="1" type="ORF">NS359_04545</name>
</gene>
<dbReference type="EMBL" id="LDRC01000020">
    <property type="protein sequence ID" value="KTR53026.1"/>
    <property type="molecule type" value="Genomic_DNA"/>
</dbReference>
<evidence type="ECO:0000313" key="2">
    <source>
        <dbReference type="Proteomes" id="UP000072763"/>
    </source>
</evidence>
<dbReference type="InterPro" id="IPR028964">
    <property type="entry name" value="Imm8"/>
</dbReference>
<organism evidence="1 2">
    <name type="scientific">Curtobacterium oceanosedimentum</name>
    <dbReference type="NCBI Taxonomy" id="465820"/>
    <lineage>
        <taxon>Bacteria</taxon>
        <taxon>Bacillati</taxon>
        <taxon>Actinomycetota</taxon>
        <taxon>Actinomycetes</taxon>
        <taxon>Micrococcales</taxon>
        <taxon>Microbacteriaceae</taxon>
        <taxon>Curtobacterium</taxon>
    </lineage>
</organism>
<proteinExistence type="predicted"/>
<comment type="caution">
    <text evidence="1">The sequence shown here is derived from an EMBL/GenBank/DDBJ whole genome shotgun (WGS) entry which is preliminary data.</text>
</comment>
<dbReference type="Proteomes" id="UP000072763">
    <property type="component" value="Unassembled WGS sequence"/>
</dbReference>
<reference evidence="1 2" key="1">
    <citation type="journal article" date="2016" name="Front. Microbiol.">
        <title>Genomic Resource of Rice Seed Associated Bacteria.</title>
        <authorList>
            <person name="Midha S."/>
            <person name="Bansal K."/>
            <person name="Sharma S."/>
            <person name="Kumar N."/>
            <person name="Patil P.P."/>
            <person name="Chaudhry V."/>
            <person name="Patil P.B."/>
        </authorList>
    </citation>
    <scope>NUCLEOTIDE SEQUENCE [LARGE SCALE GENOMIC DNA]</scope>
    <source>
        <strain evidence="1 2">NS359</strain>
    </source>
</reference>
<dbReference type="RefSeq" id="WP_058749156.1">
    <property type="nucleotide sequence ID" value="NZ_LDRC01000020.1"/>
</dbReference>
<sequence length="118" mass="13805">MKAQVRFISTNDGEDFEGVVLEDPDDVDIWITVMAGPVDVPGQESFQLRVRSPLSLTRELNQWGPLHERHMIVVAKWDPQQIRSFINRLFTQAEGRDWNEVGEKLSRLGYWEFEDYKP</sequence>
<dbReference type="AlphaFoldDB" id="A0A147DSQ8"/>
<name>A0A147DSQ8_9MICO</name>